<dbReference type="InterPro" id="IPR032755">
    <property type="entry name" value="TSNAXIP1_N"/>
</dbReference>
<evidence type="ECO:0000259" key="4">
    <source>
        <dbReference type="Pfam" id="PF15739"/>
    </source>
</evidence>
<feature type="coiled-coil region" evidence="2">
    <location>
        <begin position="281"/>
        <end position="315"/>
    </location>
</feature>
<dbReference type="PANTHER" id="PTHR34916:SF1">
    <property type="entry name" value="GI:13385330"/>
    <property type="match status" value="1"/>
</dbReference>
<dbReference type="EMBL" id="JADGJQ010000002">
    <property type="protein sequence ID" value="KAJ3185127.1"/>
    <property type="molecule type" value="Genomic_DNA"/>
</dbReference>
<feature type="region of interest" description="Disordered" evidence="3">
    <location>
        <begin position="126"/>
        <end position="147"/>
    </location>
</feature>
<dbReference type="AlphaFoldDB" id="A0AAD5TUK9"/>
<feature type="coiled-coil region" evidence="2">
    <location>
        <begin position="388"/>
        <end position="450"/>
    </location>
</feature>
<evidence type="ECO:0000256" key="1">
    <source>
        <dbReference type="ARBA" id="ARBA00023054"/>
    </source>
</evidence>
<accession>A0AAD5TUK9</accession>
<keyword evidence="1 2" id="KW-0175">Coiled coil</keyword>
<protein>
    <submittedName>
        <fullName evidence="5">Translin-associated factor X-interacting protein 1</fullName>
    </submittedName>
</protein>
<reference evidence="5" key="1">
    <citation type="submission" date="2020-05" db="EMBL/GenBank/DDBJ databases">
        <title>Phylogenomic resolution of chytrid fungi.</title>
        <authorList>
            <person name="Stajich J.E."/>
            <person name="Amses K."/>
            <person name="Simmons R."/>
            <person name="Seto K."/>
            <person name="Myers J."/>
            <person name="Bonds A."/>
            <person name="Quandt C.A."/>
            <person name="Barry K."/>
            <person name="Liu P."/>
            <person name="Grigoriev I."/>
            <person name="Longcore J.E."/>
            <person name="James T.Y."/>
        </authorList>
    </citation>
    <scope>NUCLEOTIDE SEQUENCE</scope>
    <source>
        <strain evidence="5">JEL0379</strain>
    </source>
</reference>
<evidence type="ECO:0000313" key="6">
    <source>
        <dbReference type="Proteomes" id="UP001212152"/>
    </source>
</evidence>
<dbReference type="PANTHER" id="PTHR34916">
    <property type="entry name" value="GI:13385330"/>
    <property type="match status" value="1"/>
</dbReference>
<evidence type="ECO:0000313" key="5">
    <source>
        <dbReference type="EMBL" id="KAJ3185127.1"/>
    </source>
</evidence>
<feature type="domain" description="Translin-associated factor X-interacting protein 1 N-terminal" evidence="4">
    <location>
        <begin position="198"/>
        <end position="306"/>
    </location>
</feature>
<proteinExistence type="predicted"/>
<gene>
    <name evidence="5" type="primary">TSNAXIP1_2</name>
    <name evidence="5" type="ORF">HDU87_002693</name>
</gene>
<organism evidence="5 6">
    <name type="scientific">Geranomyces variabilis</name>
    <dbReference type="NCBI Taxonomy" id="109894"/>
    <lineage>
        <taxon>Eukaryota</taxon>
        <taxon>Fungi</taxon>
        <taxon>Fungi incertae sedis</taxon>
        <taxon>Chytridiomycota</taxon>
        <taxon>Chytridiomycota incertae sedis</taxon>
        <taxon>Chytridiomycetes</taxon>
        <taxon>Spizellomycetales</taxon>
        <taxon>Powellomycetaceae</taxon>
        <taxon>Geranomyces</taxon>
    </lineage>
</organism>
<evidence type="ECO:0000256" key="2">
    <source>
        <dbReference type="SAM" id="Coils"/>
    </source>
</evidence>
<feature type="compositionally biased region" description="Low complexity" evidence="3">
    <location>
        <begin position="126"/>
        <end position="137"/>
    </location>
</feature>
<dbReference type="Proteomes" id="UP001212152">
    <property type="component" value="Unassembled WGS sequence"/>
</dbReference>
<dbReference type="Pfam" id="PF15739">
    <property type="entry name" value="TSNAXIP1_N"/>
    <property type="match status" value="1"/>
</dbReference>
<comment type="caution">
    <text evidence="5">The sequence shown here is derived from an EMBL/GenBank/DDBJ whole genome shotgun (WGS) entry which is preliminary data.</text>
</comment>
<evidence type="ECO:0000256" key="3">
    <source>
        <dbReference type="SAM" id="MobiDB-lite"/>
    </source>
</evidence>
<sequence>MARILDTFSASQQTDVKTISTGYLNPDVSNKRMKGEMTAKTQQTAVSPTRAWLRSREASHAIATGTEEGQAKHQQKADPSDQQRHVVKATAADLQPASHTVVHNTTDLHDILEQFDAVKLQEKFPAAETPAAAEPASPTLPPLPSALRQRFVPNPLLNMTKRDEWRARQEIDGMLDRSTWISAPKRFAKADQLEKVYTFLERELAALNAPESGPDFRRLQVYAAVWEKVIAQFRLYGPVLAEIKNEYDKTIANFHNDQRELNFLRTKVQSLLSQNENRLLIKYERRKTKALEAKYAALEAENEELKGELRRKLAMYAAYLPPSSLEQRKKDDPVLESLEIKTYKLGEDPISVYESQIETLITTAAAQDAELQTLRKTIAEDCVPRVEKEAAEASLATVQLTVEELKAQTAALRTQVEEQRAELETATASVKEKQAQYDFLYREYNELSEAVARKFDPDSAKM</sequence>
<keyword evidence="6" id="KW-1185">Reference proteome</keyword>
<name>A0AAD5TUK9_9FUNG</name>